<dbReference type="AlphaFoldDB" id="A0A011NRX7"/>
<keyword evidence="5" id="KW-0443">Lipid metabolism</keyword>
<dbReference type="GO" id="GO:0003882">
    <property type="term" value="F:CDP-diacylglycerol-serine O-phosphatidyltransferase activity"/>
    <property type="evidence" value="ECO:0007669"/>
    <property type="project" value="UniProtKB-EC"/>
</dbReference>
<dbReference type="PANTHER" id="PTHR12586:SF1">
    <property type="entry name" value="CDP-DIACYLGLYCEROL--GLYCEROL-3-PHOSPHATE 3-PHOSPHATIDYLTRANSFERASE, MITOCHONDRIAL"/>
    <property type="match status" value="1"/>
</dbReference>
<dbReference type="SMART" id="SM00155">
    <property type="entry name" value="PLDc"/>
    <property type="match status" value="2"/>
</dbReference>
<dbReference type="InterPro" id="IPR016270">
    <property type="entry name" value="PGS1"/>
</dbReference>
<feature type="domain" description="PLD phosphodiesterase" evidence="8">
    <location>
        <begin position="143"/>
        <end position="169"/>
    </location>
</feature>
<name>A0A011NRX7_9PROT</name>
<keyword evidence="4" id="KW-0677">Repeat</keyword>
<dbReference type="EC" id="2.7.8.8" evidence="9"/>
<evidence type="ECO:0000256" key="6">
    <source>
        <dbReference type="ARBA" id="ARBA00023209"/>
    </source>
</evidence>
<dbReference type="EMBL" id="JFAX01000011">
    <property type="protein sequence ID" value="EXI67352.1"/>
    <property type="molecule type" value="Genomic_DNA"/>
</dbReference>
<dbReference type="PANTHER" id="PTHR12586">
    <property type="entry name" value="CDP-DIACYLGLYCEROL--SERINE O-PHOSPHATIDYLTRANSFERASE"/>
    <property type="match status" value="1"/>
</dbReference>
<evidence type="ECO:0000256" key="3">
    <source>
        <dbReference type="ARBA" id="ARBA00022679"/>
    </source>
</evidence>
<dbReference type="CDD" id="cd09136">
    <property type="entry name" value="PLDc_PSS_G_neg_2"/>
    <property type="match status" value="1"/>
</dbReference>
<organism evidence="9 10">
    <name type="scientific">Candidatus Accumulibacter adjunctus</name>
    <dbReference type="NCBI Taxonomy" id="1454001"/>
    <lineage>
        <taxon>Bacteria</taxon>
        <taxon>Pseudomonadati</taxon>
        <taxon>Pseudomonadota</taxon>
        <taxon>Betaproteobacteria</taxon>
        <taxon>Candidatus Accumulibacter</taxon>
    </lineage>
</organism>
<evidence type="ECO:0000313" key="10">
    <source>
        <dbReference type="Proteomes" id="UP000020218"/>
    </source>
</evidence>
<keyword evidence="6" id="KW-0594">Phospholipid biosynthesis</keyword>
<proteinExistence type="inferred from homology"/>
<evidence type="ECO:0000256" key="5">
    <source>
        <dbReference type="ARBA" id="ARBA00023098"/>
    </source>
</evidence>
<dbReference type="Pfam" id="PF00614">
    <property type="entry name" value="PLDc"/>
    <property type="match status" value="1"/>
</dbReference>
<comment type="similarity">
    <text evidence="1">Belongs to the CDP-alcohol phosphatidyltransferase class-II family.</text>
</comment>
<dbReference type="CDD" id="cd09134">
    <property type="entry name" value="PLDc_PSS_G_neg_1"/>
    <property type="match status" value="1"/>
</dbReference>
<dbReference type="PATRIC" id="fig|1454001.3.peg.2235"/>
<keyword evidence="2" id="KW-0444">Lipid biosynthesis</keyword>
<evidence type="ECO:0000256" key="4">
    <source>
        <dbReference type="ARBA" id="ARBA00022737"/>
    </source>
</evidence>
<feature type="domain" description="PLD phosphodiesterase" evidence="8">
    <location>
        <begin position="364"/>
        <end position="391"/>
    </location>
</feature>
<dbReference type="NCBIfam" id="NF006946">
    <property type="entry name" value="PRK09428.1"/>
    <property type="match status" value="1"/>
</dbReference>
<evidence type="ECO:0000256" key="1">
    <source>
        <dbReference type="ARBA" id="ARBA00010682"/>
    </source>
</evidence>
<protein>
    <submittedName>
        <fullName evidence="9">CDP-diacylglycerol--serine O-phosphatidyltransferase</fullName>
        <ecNumber evidence="9">2.7.8.8</ecNumber>
    </submittedName>
</protein>
<gene>
    <name evidence="9" type="primary">pssA</name>
    <name evidence="9" type="ORF">AW08_02187</name>
</gene>
<sequence length="463" mass="51634">MQLAVRSTLASAMQRLRGRHRQLALAGLPGVAVAAADVRTLAGPAEFRTALLELIALARRRIVLAALYLQDDAAGREVLAALHAAKAAHPELQIAVFVDWHRAQRGLIGKGASAGNAALYVEMARRHGPGVPIHGVPVQTREWMGVMHLKGFVIDDRVLYSGASLNDVYLQRGERYRLDRYHLISSRALADSMAALMTRVLGGSAAVSPLDCEPRQKTAALRPAIGRFRRVLAKARYSIGTAAAADDGLRITPLLGFGARDNELNRMILQLVQRARRELLLFTPYFNLPGPLRRAIEARIEQGCRVTIIVGDKTANDFYIPPNEPFTTIGALPYLYEANLRRFCKQHQQAVDDGLLDLRLWRHGNHSYHLKGLLVDDDYALLTGSNLNPRAWRLDLENGLLIHDPRGSLVGQHRQEIERILQHCRRLEHHRSLDSIASYPEPVQRILARLARTRADRLLNQVL</sequence>
<evidence type="ECO:0000256" key="7">
    <source>
        <dbReference type="ARBA" id="ARBA00023264"/>
    </source>
</evidence>
<dbReference type="GO" id="GO:0032049">
    <property type="term" value="P:cardiolipin biosynthetic process"/>
    <property type="evidence" value="ECO:0007669"/>
    <property type="project" value="InterPro"/>
</dbReference>
<dbReference type="PROSITE" id="PS50035">
    <property type="entry name" value="PLD"/>
    <property type="match status" value="2"/>
</dbReference>
<dbReference type="STRING" id="1454001.AW08_02187"/>
<dbReference type="PIRSF" id="PIRSF000850">
    <property type="entry name" value="Phospholipase_D_PSS"/>
    <property type="match status" value="1"/>
</dbReference>
<keyword evidence="7" id="KW-1208">Phospholipid metabolism</keyword>
<accession>A0A011NRX7</accession>
<keyword evidence="3 9" id="KW-0808">Transferase</keyword>
<keyword evidence="10" id="KW-1185">Reference proteome</keyword>
<evidence type="ECO:0000259" key="8">
    <source>
        <dbReference type="PROSITE" id="PS50035"/>
    </source>
</evidence>
<dbReference type="Gene3D" id="3.30.870.10">
    <property type="entry name" value="Endonuclease Chain A"/>
    <property type="match status" value="2"/>
</dbReference>
<dbReference type="SUPFAM" id="SSF56024">
    <property type="entry name" value="Phospholipase D/nuclease"/>
    <property type="match status" value="2"/>
</dbReference>
<comment type="caution">
    <text evidence="9">The sequence shown here is derived from an EMBL/GenBank/DDBJ whole genome shotgun (WGS) entry which is preliminary data.</text>
</comment>
<dbReference type="Pfam" id="PF13091">
    <property type="entry name" value="PLDc_2"/>
    <property type="match status" value="1"/>
</dbReference>
<dbReference type="InterPro" id="IPR025202">
    <property type="entry name" value="PLD-like_dom"/>
</dbReference>
<dbReference type="GO" id="GO:0005829">
    <property type="term" value="C:cytosol"/>
    <property type="evidence" value="ECO:0007669"/>
    <property type="project" value="TreeGrafter"/>
</dbReference>
<evidence type="ECO:0000313" key="9">
    <source>
        <dbReference type="EMBL" id="EXI67352.1"/>
    </source>
</evidence>
<evidence type="ECO:0000256" key="2">
    <source>
        <dbReference type="ARBA" id="ARBA00022516"/>
    </source>
</evidence>
<dbReference type="InterPro" id="IPR001736">
    <property type="entry name" value="PLipase_D/transphosphatidylase"/>
</dbReference>
<dbReference type="Proteomes" id="UP000020218">
    <property type="component" value="Unassembled WGS sequence"/>
</dbReference>
<dbReference type="GO" id="GO:0008444">
    <property type="term" value="F:CDP-diacylglycerol-glycerol-3-phosphate 3-phosphatidyltransferase activity"/>
    <property type="evidence" value="ECO:0007669"/>
    <property type="project" value="InterPro"/>
</dbReference>
<reference evidence="9" key="1">
    <citation type="submission" date="2014-02" db="EMBL/GenBank/DDBJ databases">
        <title>Expanding our view of genomic diversity in Candidatus Accumulibacter clades.</title>
        <authorList>
            <person name="Skennerton C.T."/>
            <person name="Barr J.J."/>
            <person name="Slater F.R."/>
            <person name="Bond P.L."/>
            <person name="Tyson G.W."/>
        </authorList>
    </citation>
    <scope>NUCLEOTIDE SEQUENCE [LARGE SCALE GENOMIC DNA]</scope>
</reference>